<dbReference type="InterPro" id="IPR050382">
    <property type="entry name" value="MFS_Na/Anion_cotransporter"/>
</dbReference>
<evidence type="ECO:0000256" key="12">
    <source>
        <dbReference type="ARBA" id="ARBA00023180"/>
    </source>
</evidence>
<evidence type="ECO:0000256" key="5">
    <source>
        <dbReference type="ARBA" id="ARBA00022448"/>
    </source>
</evidence>
<feature type="domain" description="Major facilitator superfamily (MFS) profile" evidence="27">
    <location>
        <begin position="36"/>
        <end position="465"/>
    </location>
</feature>
<evidence type="ECO:0000256" key="6">
    <source>
        <dbReference type="ARBA" id="ARBA00022475"/>
    </source>
</evidence>
<proteinExistence type="predicted"/>
<keyword evidence="9 26" id="KW-1133">Transmembrane helix</keyword>
<keyword evidence="14" id="KW-0968">Cytoplasmic vesicle</keyword>
<gene>
    <name evidence="28" type="ORF">PPYR_08486</name>
</gene>
<keyword evidence="13" id="KW-0458">Lysosome</keyword>
<comment type="caution">
    <text evidence="28">The sequence shown here is derived from an EMBL/GenBank/DDBJ whole genome shotgun (WGS) entry which is preliminary data.</text>
</comment>
<evidence type="ECO:0000256" key="18">
    <source>
        <dbReference type="ARBA" id="ARBA00051403"/>
    </source>
</evidence>
<evidence type="ECO:0000256" key="3">
    <source>
        <dbReference type="ARBA" id="ARBA00004638"/>
    </source>
</evidence>
<reference evidence="28 29" key="1">
    <citation type="journal article" date="2018" name="Elife">
        <title>Firefly genomes illuminate parallel origins of bioluminescence in beetles.</title>
        <authorList>
            <person name="Fallon T.R."/>
            <person name="Lower S.E."/>
            <person name="Chang C.H."/>
            <person name="Bessho-Uehara M."/>
            <person name="Martin G.J."/>
            <person name="Bewick A.J."/>
            <person name="Behringer M."/>
            <person name="Debat H.J."/>
            <person name="Wong I."/>
            <person name="Day J.C."/>
            <person name="Suvorov A."/>
            <person name="Silva C.J."/>
            <person name="Stanger-Hall K.F."/>
            <person name="Hall D.W."/>
            <person name="Schmitz R.J."/>
            <person name="Nelson D.R."/>
            <person name="Lewis S.M."/>
            <person name="Shigenobu S."/>
            <person name="Bybee S.M."/>
            <person name="Larracuente A.M."/>
            <person name="Oba Y."/>
            <person name="Weng J.K."/>
        </authorList>
    </citation>
    <scope>NUCLEOTIDE SEQUENCE [LARGE SCALE GENOMIC DNA]</scope>
    <source>
        <strain evidence="28">1611_PpyrPB1</strain>
        <tissue evidence="28">Whole body</tissue>
    </source>
</reference>
<dbReference type="SUPFAM" id="SSF103473">
    <property type="entry name" value="MFS general substrate transporter"/>
    <property type="match status" value="1"/>
</dbReference>
<dbReference type="GO" id="GO:0015293">
    <property type="term" value="F:symporter activity"/>
    <property type="evidence" value="ECO:0007669"/>
    <property type="project" value="UniProtKB-KW"/>
</dbReference>
<keyword evidence="11 26" id="KW-0472">Membrane</keyword>
<dbReference type="Pfam" id="PF07690">
    <property type="entry name" value="MFS_1"/>
    <property type="match status" value="1"/>
</dbReference>
<evidence type="ECO:0000256" key="2">
    <source>
        <dbReference type="ARBA" id="ARBA00004554"/>
    </source>
</evidence>
<comment type="catalytic activity">
    <reaction evidence="15">
        <text>2 nitrate(out) + H(+)(out) = 2 nitrate(in) + H(+)(in)</text>
        <dbReference type="Rhea" id="RHEA:71539"/>
        <dbReference type="ChEBI" id="CHEBI:15378"/>
        <dbReference type="ChEBI" id="CHEBI:17632"/>
    </reaction>
    <physiologicalReaction direction="left-to-right" evidence="15">
        <dbReference type="Rhea" id="RHEA:71540"/>
    </physiologicalReaction>
</comment>
<comment type="catalytic activity">
    <reaction evidence="20">
        <text>D-glucuronate(out) + H(+)(out) = D-glucuronate(in) + H(+)(in)</text>
        <dbReference type="Rhea" id="RHEA:72591"/>
        <dbReference type="ChEBI" id="CHEBI:15378"/>
        <dbReference type="ChEBI" id="CHEBI:58720"/>
    </reaction>
    <physiologicalReaction direction="left-to-right" evidence="20">
        <dbReference type="Rhea" id="RHEA:72592"/>
    </physiologicalReaction>
</comment>
<dbReference type="AlphaFoldDB" id="A0A5N4AJN0"/>
<dbReference type="InterPro" id="IPR036259">
    <property type="entry name" value="MFS_trans_sf"/>
</dbReference>
<feature type="transmembrane region" description="Helical" evidence="26">
    <location>
        <begin position="181"/>
        <end position="199"/>
    </location>
</feature>
<evidence type="ECO:0000313" key="28">
    <source>
        <dbReference type="EMBL" id="KAB0797493.1"/>
    </source>
</evidence>
<keyword evidence="29" id="KW-1185">Reference proteome</keyword>
<feature type="transmembrane region" description="Helical" evidence="26">
    <location>
        <begin position="93"/>
        <end position="114"/>
    </location>
</feature>
<dbReference type="GO" id="GO:0016323">
    <property type="term" value="C:basolateral plasma membrane"/>
    <property type="evidence" value="ECO:0007669"/>
    <property type="project" value="UniProtKB-SubCell"/>
</dbReference>
<dbReference type="PROSITE" id="PS00217">
    <property type="entry name" value="SUGAR_TRANSPORT_2"/>
    <property type="match status" value="1"/>
</dbReference>
<evidence type="ECO:0000256" key="14">
    <source>
        <dbReference type="ARBA" id="ARBA00023329"/>
    </source>
</evidence>
<evidence type="ECO:0000256" key="8">
    <source>
        <dbReference type="ARBA" id="ARBA00022847"/>
    </source>
</evidence>
<dbReference type="GO" id="GO:0005765">
    <property type="term" value="C:lysosomal membrane"/>
    <property type="evidence" value="ECO:0007669"/>
    <property type="project" value="UniProtKB-SubCell"/>
</dbReference>
<dbReference type="InterPro" id="IPR005829">
    <property type="entry name" value="Sugar_transporter_CS"/>
</dbReference>
<dbReference type="GO" id="GO:0006820">
    <property type="term" value="P:monoatomic anion transport"/>
    <property type="evidence" value="ECO:0007669"/>
    <property type="project" value="TreeGrafter"/>
</dbReference>
<organism evidence="28 29">
    <name type="scientific">Photinus pyralis</name>
    <name type="common">Common eastern firefly</name>
    <name type="synonym">Lampyris pyralis</name>
    <dbReference type="NCBI Taxonomy" id="7054"/>
    <lineage>
        <taxon>Eukaryota</taxon>
        <taxon>Metazoa</taxon>
        <taxon>Ecdysozoa</taxon>
        <taxon>Arthropoda</taxon>
        <taxon>Hexapoda</taxon>
        <taxon>Insecta</taxon>
        <taxon>Pterygota</taxon>
        <taxon>Neoptera</taxon>
        <taxon>Endopterygota</taxon>
        <taxon>Coleoptera</taxon>
        <taxon>Polyphaga</taxon>
        <taxon>Elateriformia</taxon>
        <taxon>Elateroidea</taxon>
        <taxon>Lampyridae</taxon>
        <taxon>Lampyrinae</taxon>
        <taxon>Photinus</taxon>
    </lineage>
</organism>
<dbReference type="FunFam" id="1.20.1250.20:FF:000067">
    <property type="entry name" value="sialin isoform X2"/>
    <property type="match status" value="1"/>
</dbReference>
<dbReference type="InterPro" id="IPR020846">
    <property type="entry name" value="MFS_dom"/>
</dbReference>
<evidence type="ECO:0000256" key="24">
    <source>
        <dbReference type="ARBA" id="ARBA00081195"/>
    </source>
</evidence>
<evidence type="ECO:0000256" key="7">
    <source>
        <dbReference type="ARBA" id="ARBA00022692"/>
    </source>
</evidence>
<evidence type="ECO:0000256" key="4">
    <source>
        <dbReference type="ARBA" id="ARBA00004656"/>
    </source>
</evidence>
<comment type="catalytic activity">
    <reaction evidence="16">
        <text>L-aspartate(out) = L-aspartate(in)</text>
        <dbReference type="Rhea" id="RHEA:66332"/>
        <dbReference type="ChEBI" id="CHEBI:29991"/>
    </reaction>
    <physiologicalReaction direction="left-to-right" evidence="16">
        <dbReference type="Rhea" id="RHEA:66333"/>
    </physiologicalReaction>
</comment>
<evidence type="ECO:0000256" key="15">
    <source>
        <dbReference type="ARBA" id="ARBA00050101"/>
    </source>
</evidence>
<dbReference type="CDD" id="cd17318">
    <property type="entry name" value="MFS_SLC17"/>
    <property type="match status" value="1"/>
</dbReference>
<feature type="transmembrane region" description="Helical" evidence="26">
    <location>
        <begin position="211"/>
        <end position="231"/>
    </location>
</feature>
<keyword evidence="5" id="KW-0813">Transport</keyword>
<evidence type="ECO:0000256" key="16">
    <source>
        <dbReference type="ARBA" id="ARBA00050554"/>
    </source>
</evidence>
<comment type="function">
    <text evidence="21">Receptor for CM101, a polysaccharide produced by group B Streptococcus with antipathoangiogenic properties.</text>
</comment>
<name>A0A5N4AJN0_PHOPY</name>
<feature type="transmembrane region" description="Helical" evidence="26">
    <location>
        <begin position="350"/>
        <end position="370"/>
    </location>
</feature>
<evidence type="ECO:0000256" key="20">
    <source>
        <dbReference type="ARBA" id="ARBA00051612"/>
    </source>
</evidence>
<sequence length="495" mass="54715">MINMLQKSKIYNVSSNKSSDTVTSQSWPIWMIWKRRRYVVAILTFFGFFNIYALRANLSIAIVAMTAKTEVVQENGTVAFIREFDWDSKVQGYVLSSFFYGYIVTQLVGGWMAAKFGGKHVFGIGIAVTGALTVVSPFVAKQSVSLLIAVRILEGLFEGVTYPCVHAIWAEWAPPLERSRLAAIAFSGCYVGTVVAMPLSALLADTLGWESIFYVTGTSGLIWFVSWCLIISDSPSKDRHISQAELKYIQSSLGQQQKGRDIKHPWKSILTSMPVWAIVVGHFSENWGFYTLLTQLPTFMKDILQFELGATGIMAAIPYLTISVTTQLAGHAADWLQERKIFTTTQVRKIFNCGAYMAQTVFMITAAYLLSPVGTTVCLSLAVGLGGFAWAGFGVNHLDIAPQHASVLMGLSNTFATIPGIVSPIITGYIVTTPTAFEWQTVFFISSGVYLFGCIFYGIFASGELQPWAVDRSSRESVEIEEKKRGSENFAYTYD</sequence>
<keyword evidence="12" id="KW-0325">Glycoprotein</keyword>
<evidence type="ECO:0000256" key="11">
    <source>
        <dbReference type="ARBA" id="ARBA00023136"/>
    </source>
</evidence>
<keyword evidence="8" id="KW-0769">Symport</keyword>
<dbReference type="InterPro" id="IPR011701">
    <property type="entry name" value="MFS"/>
</dbReference>
<evidence type="ECO:0000256" key="17">
    <source>
        <dbReference type="ARBA" id="ARBA00050625"/>
    </source>
</evidence>
<evidence type="ECO:0000256" key="1">
    <source>
        <dbReference type="ARBA" id="ARBA00004432"/>
    </source>
</evidence>
<protein>
    <recommendedName>
        <fullName evidence="22">Sialin</fullName>
    </recommendedName>
    <alternativeName>
        <fullName evidence="25">H(+)/nitrate cotransporter</fullName>
    </alternativeName>
    <alternativeName>
        <fullName evidence="23">H(+)/sialic acid cotransporter</fullName>
    </alternativeName>
    <alternativeName>
        <fullName evidence="24">Vesicular excitatory amino acid transporter</fullName>
    </alternativeName>
</protein>
<feature type="transmembrane region" description="Helical" evidence="26">
    <location>
        <begin position="38"/>
        <end position="65"/>
    </location>
</feature>
<evidence type="ECO:0000256" key="13">
    <source>
        <dbReference type="ARBA" id="ARBA00023228"/>
    </source>
</evidence>
<feature type="transmembrane region" description="Helical" evidence="26">
    <location>
        <begin position="407"/>
        <end position="431"/>
    </location>
</feature>
<evidence type="ECO:0000313" key="29">
    <source>
        <dbReference type="Proteomes" id="UP000327044"/>
    </source>
</evidence>
<dbReference type="FunFam" id="1.20.1250.20:FF:000003">
    <property type="entry name" value="Solute carrier family 17 member 3"/>
    <property type="match status" value="1"/>
</dbReference>
<dbReference type="GO" id="GO:0046942">
    <property type="term" value="P:carboxylic acid transport"/>
    <property type="evidence" value="ECO:0007669"/>
    <property type="project" value="UniProtKB-ARBA"/>
</dbReference>
<dbReference type="InParanoid" id="A0A5N4AJN0"/>
<accession>A0A5N4AJN0</accession>
<evidence type="ECO:0000256" key="9">
    <source>
        <dbReference type="ARBA" id="ARBA00022989"/>
    </source>
</evidence>
<feature type="transmembrane region" description="Helical" evidence="26">
    <location>
        <begin position="376"/>
        <end position="395"/>
    </location>
</feature>
<comment type="catalytic activity">
    <reaction evidence="17">
        <text>N-acetylneuraminate(in) + H(+)(in) = N-acetylneuraminate(out) + H(+)(out)</text>
        <dbReference type="Rhea" id="RHEA:28987"/>
        <dbReference type="ChEBI" id="CHEBI:15378"/>
        <dbReference type="ChEBI" id="CHEBI:35418"/>
    </reaction>
    <physiologicalReaction direction="right-to-left" evidence="17">
        <dbReference type="Rhea" id="RHEA:28989"/>
    </physiologicalReaction>
</comment>
<dbReference type="GO" id="GO:0030672">
    <property type="term" value="C:synaptic vesicle membrane"/>
    <property type="evidence" value="ECO:0007669"/>
    <property type="project" value="UniProtKB-SubCell"/>
</dbReference>
<dbReference type="Gene3D" id="1.20.1250.20">
    <property type="entry name" value="MFS general substrate transporter like domains"/>
    <property type="match status" value="2"/>
</dbReference>
<comment type="subcellular location">
    <subcellularLocation>
        <location evidence="2">Basolateral cell membrane</location>
        <topology evidence="2">Multi-pass membrane protein</topology>
    </subcellularLocation>
    <subcellularLocation>
        <location evidence="3">Cytoplasmic vesicle</location>
        <location evidence="3">Secretory vesicle membrane</location>
        <topology evidence="3">Multi-pass membrane protein</topology>
    </subcellularLocation>
    <subcellularLocation>
        <location evidence="1">Cytoplasmic vesicle</location>
        <location evidence="1">Secretory vesicle</location>
        <location evidence="1">Synaptic vesicle membrane</location>
    </subcellularLocation>
    <subcellularLocation>
        <location evidence="4">Lysosome membrane</location>
    </subcellularLocation>
</comment>
<evidence type="ECO:0000256" key="10">
    <source>
        <dbReference type="ARBA" id="ARBA00023018"/>
    </source>
</evidence>
<keyword evidence="7 26" id="KW-0812">Transmembrane</keyword>
<evidence type="ECO:0000256" key="23">
    <source>
        <dbReference type="ARBA" id="ARBA00080244"/>
    </source>
</evidence>
<evidence type="ECO:0000256" key="21">
    <source>
        <dbReference type="ARBA" id="ARBA00056891"/>
    </source>
</evidence>
<evidence type="ECO:0000256" key="25">
    <source>
        <dbReference type="ARBA" id="ARBA00081925"/>
    </source>
</evidence>
<comment type="catalytic activity">
    <reaction evidence="18">
        <text>N-acetyl-L-aspartyl-L-glutamate(out) = N-acetyl-L-aspartyl-L-glutamate(in)</text>
        <dbReference type="Rhea" id="RHEA:72599"/>
        <dbReference type="ChEBI" id="CHEBI:76931"/>
    </reaction>
    <physiologicalReaction direction="left-to-right" evidence="18">
        <dbReference type="Rhea" id="RHEA:72600"/>
    </physiologicalReaction>
</comment>
<comment type="catalytic activity">
    <reaction evidence="19">
        <text>L-glutamate(out) = L-glutamate(in)</text>
        <dbReference type="Rhea" id="RHEA:66336"/>
        <dbReference type="ChEBI" id="CHEBI:29985"/>
    </reaction>
    <physiologicalReaction direction="left-to-right" evidence="19">
        <dbReference type="Rhea" id="RHEA:66337"/>
    </physiologicalReaction>
</comment>
<keyword evidence="10" id="KW-0770">Synapse</keyword>
<evidence type="ECO:0000256" key="19">
    <source>
        <dbReference type="ARBA" id="ARBA00051447"/>
    </source>
</evidence>
<evidence type="ECO:0000256" key="26">
    <source>
        <dbReference type="SAM" id="Phobius"/>
    </source>
</evidence>
<feature type="transmembrane region" description="Helical" evidence="26">
    <location>
        <begin position="443"/>
        <end position="465"/>
    </location>
</feature>
<evidence type="ECO:0000259" key="27">
    <source>
        <dbReference type="PROSITE" id="PS50850"/>
    </source>
</evidence>
<dbReference type="Proteomes" id="UP000327044">
    <property type="component" value="Unassembled WGS sequence"/>
</dbReference>
<dbReference type="PANTHER" id="PTHR11662">
    <property type="entry name" value="SOLUTE CARRIER FAMILY 17"/>
    <property type="match status" value="1"/>
</dbReference>
<evidence type="ECO:0000256" key="22">
    <source>
        <dbReference type="ARBA" id="ARBA00069713"/>
    </source>
</evidence>
<dbReference type="PROSITE" id="PS50850">
    <property type="entry name" value="MFS"/>
    <property type="match status" value="1"/>
</dbReference>
<feature type="transmembrane region" description="Helical" evidence="26">
    <location>
        <begin position="303"/>
        <end position="329"/>
    </location>
</feature>
<dbReference type="EMBL" id="VVIM01000006">
    <property type="protein sequence ID" value="KAB0797493.1"/>
    <property type="molecule type" value="Genomic_DNA"/>
</dbReference>
<keyword evidence="6" id="KW-1003">Cell membrane</keyword>
<dbReference type="PANTHER" id="PTHR11662:SF455">
    <property type="entry name" value="GH23975P"/>
    <property type="match status" value="1"/>
</dbReference>
<feature type="transmembrane region" description="Helical" evidence="26">
    <location>
        <begin position="121"/>
        <end position="140"/>
    </location>
</feature>